<comment type="pathway">
    <text evidence="1 8">Metabolic intermediate biosynthesis; chorismate biosynthesis; chorismate from D-erythrose 4-phosphate and phosphoenolpyruvate: step 1/7.</text>
</comment>
<dbReference type="SUPFAM" id="SSF51569">
    <property type="entry name" value="Aldolase"/>
    <property type="match status" value="2"/>
</dbReference>
<dbReference type="GO" id="GO:0009507">
    <property type="term" value="C:chloroplast"/>
    <property type="evidence" value="ECO:0007669"/>
    <property type="project" value="UniProtKB-SubCell"/>
</dbReference>
<comment type="subcellular location">
    <subcellularLocation>
        <location evidence="8">Plastid</location>
        <location evidence="8">Chloroplast</location>
    </subcellularLocation>
</comment>
<dbReference type="AlphaFoldDB" id="A0ABD1VIL7"/>
<keyword evidence="5 8" id="KW-0057">Aromatic amino acid biosynthesis</keyword>
<dbReference type="Proteomes" id="UP001604277">
    <property type="component" value="Unassembled WGS sequence"/>
</dbReference>
<accession>A0ABD1VIL7</accession>
<dbReference type="EMBL" id="JBFOLJ010000005">
    <property type="protein sequence ID" value="KAL2537169.1"/>
    <property type="molecule type" value="Genomic_DNA"/>
</dbReference>
<dbReference type="InterPro" id="IPR002480">
    <property type="entry name" value="DAHP_synth_2"/>
</dbReference>
<evidence type="ECO:0000256" key="7">
    <source>
        <dbReference type="PIRSR" id="PIRSR602480-1"/>
    </source>
</evidence>
<reference evidence="10" key="1">
    <citation type="submission" date="2024-07" db="EMBL/GenBank/DDBJ databases">
        <title>Two chromosome-level genome assemblies of Korean endemic species Abeliophyllum distichum and Forsythia ovata (Oleaceae).</title>
        <authorList>
            <person name="Jang H."/>
        </authorList>
    </citation>
    <scope>NUCLEOTIDE SEQUENCE [LARGE SCALE GENOMIC DNA]</scope>
</reference>
<keyword evidence="8" id="KW-0809">Transit peptide</keyword>
<evidence type="ECO:0000256" key="2">
    <source>
        <dbReference type="ARBA" id="ARBA00008911"/>
    </source>
</evidence>
<proteinExistence type="inferred from homology"/>
<name>A0ABD1VIL7_9LAMI</name>
<keyword evidence="7" id="KW-0104">Cadmium</keyword>
<dbReference type="PANTHER" id="PTHR21337">
    <property type="entry name" value="PHOSPHO-2-DEHYDRO-3-DEOXYHEPTONATE ALDOLASE 1, 2"/>
    <property type="match status" value="1"/>
</dbReference>
<evidence type="ECO:0000256" key="4">
    <source>
        <dbReference type="ARBA" id="ARBA00022679"/>
    </source>
</evidence>
<evidence type="ECO:0000256" key="5">
    <source>
        <dbReference type="ARBA" id="ARBA00023141"/>
    </source>
</evidence>
<keyword evidence="10" id="KW-1185">Reference proteome</keyword>
<gene>
    <name evidence="9" type="ORF">Fot_18560</name>
</gene>
<keyword evidence="3 8" id="KW-0028">Amino-acid biosynthesis</keyword>
<comment type="caution">
    <text evidence="9">The sequence shown here is derived from an EMBL/GenBank/DDBJ whole genome shotgun (WGS) entry which is preliminary data.</text>
</comment>
<feature type="binding site" evidence="7">
    <location>
        <position position="94"/>
    </location>
    <ligand>
        <name>phosphoenolpyruvate</name>
        <dbReference type="ChEBI" id="CHEBI:58702"/>
    </ligand>
</feature>
<dbReference type="Pfam" id="PF01474">
    <property type="entry name" value="DAHP_synth_2"/>
    <property type="match status" value="2"/>
</dbReference>
<evidence type="ECO:0000256" key="8">
    <source>
        <dbReference type="RuleBase" id="RU363071"/>
    </source>
</evidence>
<evidence type="ECO:0000256" key="1">
    <source>
        <dbReference type="ARBA" id="ARBA00004688"/>
    </source>
</evidence>
<dbReference type="GO" id="GO:0009073">
    <property type="term" value="P:aromatic amino acid family biosynthetic process"/>
    <property type="evidence" value="ECO:0007669"/>
    <property type="project" value="UniProtKB-KW"/>
</dbReference>
<keyword evidence="7" id="KW-0464">Manganese</keyword>
<comment type="similarity">
    <text evidence="2 8">Belongs to the class-II DAHP synthase family.</text>
</comment>
<dbReference type="Gene3D" id="3.20.20.70">
    <property type="entry name" value="Aldolase class I"/>
    <property type="match status" value="1"/>
</dbReference>
<dbReference type="GO" id="GO:0008652">
    <property type="term" value="P:amino acid biosynthetic process"/>
    <property type="evidence" value="ECO:0007669"/>
    <property type="project" value="UniProtKB-KW"/>
</dbReference>
<dbReference type="GO" id="GO:0003849">
    <property type="term" value="F:3-deoxy-7-phosphoheptulonate synthase activity"/>
    <property type="evidence" value="ECO:0007669"/>
    <property type="project" value="UniProtKB-EC"/>
</dbReference>
<dbReference type="PANTHER" id="PTHR21337:SF28">
    <property type="entry name" value="PHOSPHO-2-DEHYDRO-3-DEOXYHEPTONATE ALDOLASE 2, CHLOROPLASTIC"/>
    <property type="match status" value="1"/>
</dbReference>
<comment type="cofactor">
    <cofactor evidence="7">
        <name>Mn(2+)</name>
        <dbReference type="ChEBI" id="CHEBI:29035"/>
    </cofactor>
    <cofactor evidence="7">
        <name>Co(2+)</name>
        <dbReference type="ChEBI" id="CHEBI:48828"/>
    </cofactor>
    <cofactor evidence="7">
        <name>Cd(2+)</name>
        <dbReference type="ChEBI" id="CHEBI:48775"/>
    </cofactor>
    <text evidence="7">Binds 1 divalent cation per subunit. The enzyme is active with manganese, cobalt or cadmium ions.</text>
</comment>
<keyword evidence="8" id="KW-0934">Plastid</keyword>
<evidence type="ECO:0000256" key="6">
    <source>
        <dbReference type="ARBA" id="ARBA00047508"/>
    </source>
</evidence>
<dbReference type="EC" id="2.5.1.54" evidence="8"/>
<comment type="catalytic activity">
    <reaction evidence="6 8">
        <text>D-erythrose 4-phosphate + phosphoenolpyruvate + H2O = 7-phospho-2-dehydro-3-deoxy-D-arabino-heptonate + phosphate</text>
        <dbReference type="Rhea" id="RHEA:14717"/>
        <dbReference type="ChEBI" id="CHEBI:15377"/>
        <dbReference type="ChEBI" id="CHEBI:16897"/>
        <dbReference type="ChEBI" id="CHEBI:43474"/>
        <dbReference type="ChEBI" id="CHEBI:58394"/>
        <dbReference type="ChEBI" id="CHEBI:58702"/>
        <dbReference type="EC" id="2.5.1.54"/>
    </reaction>
</comment>
<feature type="binding site" evidence="7">
    <location>
        <position position="16"/>
    </location>
    <ligand>
        <name>Mn(2+)</name>
        <dbReference type="ChEBI" id="CHEBI:29035"/>
    </ligand>
</feature>
<evidence type="ECO:0000313" key="9">
    <source>
        <dbReference type="EMBL" id="KAL2537169.1"/>
    </source>
</evidence>
<organism evidence="9 10">
    <name type="scientific">Forsythia ovata</name>
    <dbReference type="NCBI Taxonomy" id="205694"/>
    <lineage>
        <taxon>Eukaryota</taxon>
        <taxon>Viridiplantae</taxon>
        <taxon>Streptophyta</taxon>
        <taxon>Embryophyta</taxon>
        <taxon>Tracheophyta</taxon>
        <taxon>Spermatophyta</taxon>
        <taxon>Magnoliopsida</taxon>
        <taxon>eudicotyledons</taxon>
        <taxon>Gunneridae</taxon>
        <taxon>Pentapetalae</taxon>
        <taxon>asterids</taxon>
        <taxon>lamiids</taxon>
        <taxon>Lamiales</taxon>
        <taxon>Oleaceae</taxon>
        <taxon>Forsythieae</taxon>
        <taxon>Forsythia</taxon>
    </lineage>
</organism>
<dbReference type="InterPro" id="IPR013785">
    <property type="entry name" value="Aldolase_TIM"/>
</dbReference>
<evidence type="ECO:0000313" key="10">
    <source>
        <dbReference type="Proteomes" id="UP001604277"/>
    </source>
</evidence>
<protein>
    <recommendedName>
        <fullName evidence="8">Phospho-2-dehydro-3-deoxyheptonate aldolase</fullName>
        <ecNumber evidence="8">2.5.1.54</ecNumber>
    </recommendedName>
</protein>
<evidence type="ECO:0000256" key="3">
    <source>
        <dbReference type="ARBA" id="ARBA00022605"/>
    </source>
</evidence>
<keyword evidence="8" id="KW-0150">Chloroplast</keyword>
<keyword evidence="4 8" id="KW-0808">Transferase</keyword>
<keyword evidence="7" id="KW-0170">Cobalt</keyword>
<sequence length="153" mass="17580">MVIMFPRIEAYEGGNCAESFKEFNADKVRDTFRVLLQMSVVLKFGGQMPVIKPVAQKNVEPSSVPWNPLRHYAARSISQLSSISQQRRRRLVGRMGGQFAKPRSSPFEEKDGVKLTNYRGDAVNGYAFDEKLRIPDPHRMIRAYTQSHNLWLH</sequence>